<keyword evidence="12" id="KW-1185">Reference proteome</keyword>
<dbReference type="Pfam" id="PF02367">
    <property type="entry name" value="TsaE"/>
    <property type="match status" value="1"/>
</dbReference>
<evidence type="ECO:0000256" key="4">
    <source>
        <dbReference type="ARBA" id="ARBA00022490"/>
    </source>
</evidence>
<dbReference type="SUPFAM" id="SSF52540">
    <property type="entry name" value="P-loop containing nucleoside triphosphate hydrolases"/>
    <property type="match status" value="1"/>
</dbReference>
<name>A0A3N2QB44_9BACT</name>
<evidence type="ECO:0000256" key="10">
    <source>
        <dbReference type="ARBA" id="ARBA00032441"/>
    </source>
</evidence>
<dbReference type="GO" id="GO:0002949">
    <property type="term" value="P:tRNA threonylcarbamoyladenosine modification"/>
    <property type="evidence" value="ECO:0007669"/>
    <property type="project" value="InterPro"/>
</dbReference>
<keyword evidence="11" id="KW-0808">Transferase</keyword>
<evidence type="ECO:0000313" key="11">
    <source>
        <dbReference type="EMBL" id="ROT47028.1"/>
    </source>
</evidence>
<dbReference type="AlphaFoldDB" id="A0A3N2QB44"/>
<accession>A0A3N2QB44</accession>
<dbReference type="OrthoDB" id="9815896at2"/>
<evidence type="ECO:0000256" key="8">
    <source>
        <dbReference type="ARBA" id="ARBA00022840"/>
    </source>
</evidence>
<comment type="similarity">
    <text evidence="2">Belongs to the TsaE family.</text>
</comment>
<keyword evidence="8" id="KW-0067">ATP-binding</keyword>
<protein>
    <recommendedName>
        <fullName evidence="3">tRNA threonylcarbamoyladenosine biosynthesis protein TsaE</fullName>
    </recommendedName>
    <alternativeName>
        <fullName evidence="10">t(6)A37 threonylcarbamoyladenosine biosynthesis protein TsaE</fullName>
    </alternativeName>
</protein>
<evidence type="ECO:0000256" key="2">
    <source>
        <dbReference type="ARBA" id="ARBA00007599"/>
    </source>
</evidence>
<evidence type="ECO:0000256" key="7">
    <source>
        <dbReference type="ARBA" id="ARBA00022741"/>
    </source>
</evidence>
<keyword evidence="6" id="KW-0479">Metal-binding</keyword>
<dbReference type="Proteomes" id="UP000270927">
    <property type="component" value="Unassembled WGS sequence"/>
</dbReference>
<dbReference type="GO" id="GO:0005737">
    <property type="term" value="C:cytoplasm"/>
    <property type="evidence" value="ECO:0007669"/>
    <property type="project" value="UniProtKB-SubCell"/>
</dbReference>
<organism evidence="11 12">
    <name type="scientific">Candidatus Cardinium hertigii</name>
    <dbReference type="NCBI Taxonomy" id="247481"/>
    <lineage>
        <taxon>Bacteria</taxon>
        <taxon>Pseudomonadati</taxon>
        <taxon>Bacteroidota</taxon>
        <taxon>Cytophagia</taxon>
        <taxon>Cytophagales</taxon>
        <taxon>Amoebophilaceae</taxon>
        <taxon>Candidatus Cardinium</taxon>
    </lineage>
</organism>
<evidence type="ECO:0000256" key="6">
    <source>
        <dbReference type="ARBA" id="ARBA00022723"/>
    </source>
</evidence>
<dbReference type="GO" id="GO:0016740">
    <property type="term" value="F:transferase activity"/>
    <property type="evidence" value="ECO:0007669"/>
    <property type="project" value="UniProtKB-KW"/>
</dbReference>
<dbReference type="GO" id="GO:0005524">
    <property type="term" value="F:ATP binding"/>
    <property type="evidence" value="ECO:0007669"/>
    <property type="project" value="UniProtKB-KW"/>
</dbReference>
<dbReference type="RefSeq" id="WP_123663743.1">
    <property type="nucleotide sequence ID" value="NZ_RARA01000027.1"/>
</dbReference>
<dbReference type="PANTHER" id="PTHR33540:SF2">
    <property type="entry name" value="TRNA THREONYLCARBAMOYLADENOSINE BIOSYNTHESIS PROTEIN TSAE"/>
    <property type="match status" value="1"/>
</dbReference>
<sequence length="138" mass="15568">MILTSIEETLADTIHQLLHKAGSHRIFLLEGPIGAGKTTLIKGLCNALGVMDVVHSPTFALINEYKTIDNGCMYHFDCYRMHGISDAIALDFESYFSSGYYCFIEWPSKIEPILPEHHFLIRLEIATPNSRNLICSSY</sequence>
<dbReference type="EMBL" id="RARA01000027">
    <property type="protein sequence ID" value="ROT47028.1"/>
    <property type="molecule type" value="Genomic_DNA"/>
</dbReference>
<keyword evidence="7" id="KW-0547">Nucleotide-binding</keyword>
<dbReference type="InterPro" id="IPR003442">
    <property type="entry name" value="T6A_TsaE"/>
</dbReference>
<dbReference type="InterPro" id="IPR027417">
    <property type="entry name" value="P-loop_NTPase"/>
</dbReference>
<evidence type="ECO:0000256" key="9">
    <source>
        <dbReference type="ARBA" id="ARBA00022842"/>
    </source>
</evidence>
<comment type="subcellular location">
    <subcellularLocation>
        <location evidence="1">Cytoplasm</location>
    </subcellularLocation>
</comment>
<proteinExistence type="inferred from homology"/>
<comment type="caution">
    <text evidence="11">The sequence shown here is derived from an EMBL/GenBank/DDBJ whole genome shotgun (WGS) entry which is preliminary data.</text>
</comment>
<keyword evidence="9" id="KW-0460">Magnesium</keyword>
<dbReference type="PANTHER" id="PTHR33540">
    <property type="entry name" value="TRNA THREONYLCARBAMOYLADENOSINE BIOSYNTHESIS PROTEIN TSAE"/>
    <property type="match status" value="1"/>
</dbReference>
<dbReference type="GO" id="GO:0046872">
    <property type="term" value="F:metal ion binding"/>
    <property type="evidence" value="ECO:0007669"/>
    <property type="project" value="UniProtKB-KW"/>
</dbReference>
<evidence type="ECO:0000256" key="1">
    <source>
        <dbReference type="ARBA" id="ARBA00004496"/>
    </source>
</evidence>
<keyword evidence="5" id="KW-0819">tRNA processing</keyword>
<gene>
    <name evidence="11" type="primary">tsaE</name>
    <name evidence="11" type="ORF">EDM02_05700</name>
</gene>
<reference evidence="11 12" key="1">
    <citation type="submission" date="2018-09" db="EMBL/GenBank/DDBJ databases">
        <title>Comparative Genomics of Wolbachia-Cardinium Dual Endosymbiosis in a Plant-Parasitic Nematode.</title>
        <authorList>
            <person name="Brown A.M.V."/>
            <person name="Wasala S.K."/>
            <person name="Howe D.K."/>
            <person name="Peetz A.B."/>
            <person name="Zasada I.A."/>
            <person name="Denver D.R."/>
        </authorList>
    </citation>
    <scope>NUCLEOTIDE SEQUENCE [LARGE SCALE GENOMIC DNA]</scope>
    <source>
        <strain evidence="11 12">Pp_1</strain>
    </source>
</reference>
<evidence type="ECO:0000313" key="12">
    <source>
        <dbReference type="Proteomes" id="UP000270927"/>
    </source>
</evidence>
<evidence type="ECO:0000256" key="5">
    <source>
        <dbReference type="ARBA" id="ARBA00022694"/>
    </source>
</evidence>
<dbReference type="Gene3D" id="3.40.50.300">
    <property type="entry name" value="P-loop containing nucleotide triphosphate hydrolases"/>
    <property type="match status" value="1"/>
</dbReference>
<evidence type="ECO:0000256" key="3">
    <source>
        <dbReference type="ARBA" id="ARBA00019010"/>
    </source>
</evidence>
<dbReference type="NCBIfam" id="TIGR00150">
    <property type="entry name" value="T6A_YjeE"/>
    <property type="match status" value="1"/>
</dbReference>
<keyword evidence="4" id="KW-0963">Cytoplasm</keyword>